<evidence type="ECO:0000313" key="2">
    <source>
        <dbReference type="Proteomes" id="UP000249799"/>
    </source>
</evidence>
<keyword evidence="2" id="KW-1185">Reference proteome</keyword>
<evidence type="ECO:0000313" key="1">
    <source>
        <dbReference type="EMBL" id="AWV89284.1"/>
    </source>
</evidence>
<protein>
    <submittedName>
        <fullName evidence="1">Uncharacterized protein</fullName>
    </submittedName>
</protein>
<gene>
    <name evidence="1" type="ORF">DN745_08015</name>
</gene>
<dbReference type="RefSeq" id="WP_111333660.1">
    <property type="nucleotide sequence ID" value="NZ_CP030032.1"/>
</dbReference>
<dbReference type="AlphaFoldDB" id="A0A2Z4FKQ1"/>
<organism evidence="1 2">
    <name type="scientific">Bradymonas sediminis</name>
    <dbReference type="NCBI Taxonomy" id="1548548"/>
    <lineage>
        <taxon>Bacteria</taxon>
        <taxon>Deltaproteobacteria</taxon>
        <taxon>Bradymonadales</taxon>
        <taxon>Bradymonadaceae</taxon>
        <taxon>Bradymonas</taxon>
    </lineage>
</organism>
<reference evidence="1 2" key="1">
    <citation type="submission" date="2018-06" db="EMBL/GenBank/DDBJ databases">
        <title>Lujinxingia sediminis gen. nov. sp. nov., a new facultative anaerobic member of the class Deltaproteobacteria, and proposal of Lujinxingaceae fam. nov.</title>
        <authorList>
            <person name="Guo L.-Y."/>
            <person name="Li C.-M."/>
            <person name="Wang S."/>
            <person name="Du Z.-J."/>
        </authorList>
    </citation>
    <scope>NUCLEOTIDE SEQUENCE [LARGE SCALE GENOMIC DNA]</scope>
    <source>
        <strain evidence="1 2">FA350</strain>
    </source>
</reference>
<dbReference type="EMBL" id="CP030032">
    <property type="protein sequence ID" value="AWV89284.1"/>
    <property type="molecule type" value="Genomic_DNA"/>
</dbReference>
<sequence length="471" mass="50316">MRRFSLALALCGGLCLSGCSDDPNATPTPDAGVDAGDKPDTSTPTPTWVDYAIGSGEVGITPRLAVSPSGEVGVAYYASNPFEGELCETVGSGDPPVELFWTLYYSHAGLSAADASDWQREEVADILSIAEPNGLAFAFSPDSTAHISSISGEALEMPSYCGANDVGLFRRNAAQDWALETAVATSGEAATGEPASDYGEVVGYWPALAFDSNGAPFIAYKDVHAGGLQGDDRKRADLELAHRNGAWSARAVDIGQGAGDYNSIAVDAQDRPIIAYYNPVESADSGESKLGIWVTRPDANDEFEKVRLFNQATSRGLSLRIHPDDDLARVIFYNSREGYPQLFTQVSETEFGSLSNGWEKRDIGDARFDEGYDLSLAINPRGNLAAAYYRCAKVVAGLGNCASADDALIFAYEDAGEWTQEIVDEGAEGLCGRNPSLAFDADGQAHIAYECEELVDGKLQTQLKYARRKAL</sequence>
<proteinExistence type="predicted"/>
<dbReference type="Proteomes" id="UP000249799">
    <property type="component" value="Chromosome"/>
</dbReference>
<dbReference type="KEGG" id="bsed:DN745_08015"/>
<name>A0A2Z4FKQ1_9DELT</name>
<dbReference type="OrthoDB" id="5519968at2"/>
<accession>A0A2Z4FKQ1</accession>